<proteinExistence type="predicted"/>
<dbReference type="EMBL" id="CM056741">
    <property type="protein sequence ID" value="KAJ8685015.1"/>
    <property type="molecule type" value="Genomic_DNA"/>
</dbReference>
<evidence type="ECO:0000313" key="1">
    <source>
        <dbReference type="EMBL" id="KAJ8685015.1"/>
    </source>
</evidence>
<reference evidence="1" key="1">
    <citation type="submission" date="2023-04" db="EMBL/GenBank/DDBJ databases">
        <title>A chromosome-level genome assembly of the parasitoid wasp Eretmocerus hayati.</title>
        <authorList>
            <person name="Zhong Y."/>
            <person name="Liu S."/>
            <person name="Liu Y."/>
        </authorList>
    </citation>
    <scope>NUCLEOTIDE SEQUENCE</scope>
    <source>
        <strain evidence="1">ZJU_SS_LIU_2023</strain>
    </source>
</reference>
<comment type="caution">
    <text evidence="1">The sequence shown here is derived from an EMBL/GenBank/DDBJ whole genome shotgun (WGS) entry which is preliminary data.</text>
</comment>
<dbReference type="Proteomes" id="UP001239111">
    <property type="component" value="Chromosome 1"/>
</dbReference>
<gene>
    <name evidence="1" type="ORF">QAD02_020808</name>
</gene>
<keyword evidence="2" id="KW-1185">Reference proteome</keyword>
<protein>
    <submittedName>
        <fullName evidence="1">Uncharacterized protein</fullName>
    </submittedName>
</protein>
<name>A0ACC2PN30_9HYME</name>
<accession>A0ACC2PN30</accession>
<sequence>MIAVTEVFPDADINGCQFHYKSATLKKWVKLGLPLDRHTETLEAAWALSLLSENLWDDGTQHCGLAVLRRCATEIRGEFPHVTFFVNYIVIQWVPLRAIVSVYGNFMKTTNICKTWHKIANGEFGRHSPFFTFAVRQFALLLEEGYMHCIFRKEAMLFEQEGYAFRVRCERCFQSKATLPEWQSRRGTEVQFHTHRLLN</sequence>
<evidence type="ECO:0000313" key="2">
    <source>
        <dbReference type="Proteomes" id="UP001239111"/>
    </source>
</evidence>
<organism evidence="1 2">
    <name type="scientific">Eretmocerus hayati</name>
    <dbReference type="NCBI Taxonomy" id="131215"/>
    <lineage>
        <taxon>Eukaryota</taxon>
        <taxon>Metazoa</taxon>
        <taxon>Ecdysozoa</taxon>
        <taxon>Arthropoda</taxon>
        <taxon>Hexapoda</taxon>
        <taxon>Insecta</taxon>
        <taxon>Pterygota</taxon>
        <taxon>Neoptera</taxon>
        <taxon>Endopterygota</taxon>
        <taxon>Hymenoptera</taxon>
        <taxon>Apocrita</taxon>
        <taxon>Proctotrupomorpha</taxon>
        <taxon>Chalcidoidea</taxon>
        <taxon>Aphelinidae</taxon>
        <taxon>Aphelininae</taxon>
        <taxon>Eretmocerus</taxon>
    </lineage>
</organism>